<dbReference type="InterPro" id="IPR037257">
    <property type="entry name" value="T2SS_E_N_sf"/>
</dbReference>
<keyword evidence="1" id="KW-0547">Nucleotide-binding</keyword>
<dbReference type="InterPro" id="IPR027417">
    <property type="entry name" value="P-loop_NTPase"/>
</dbReference>
<keyword evidence="2" id="KW-0067">ATP-binding</keyword>
<dbReference type="InterPro" id="IPR005702">
    <property type="entry name" value="Wzc-like_C"/>
</dbReference>
<keyword evidence="4" id="KW-1185">Reference proteome</keyword>
<dbReference type="CDD" id="cd05387">
    <property type="entry name" value="BY-kinase"/>
    <property type="match status" value="1"/>
</dbReference>
<evidence type="ECO:0000313" key="3">
    <source>
        <dbReference type="EMBL" id="MBK0391675.1"/>
    </source>
</evidence>
<dbReference type="EC" id="2.7.10.2" evidence="3"/>
<dbReference type="InterPro" id="IPR050445">
    <property type="entry name" value="Bact_polysacc_biosynth/exp"/>
</dbReference>
<dbReference type="SUPFAM" id="SSF160246">
    <property type="entry name" value="EspE N-terminal domain-like"/>
    <property type="match status" value="1"/>
</dbReference>
<dbReference type="Proteomes" id="UP000617041">
    <property type="component" value="Unassembled WGS sequence"/>
</dbReference>
<dbReference type="GO" id="GO:0005886">
    <property type="term" value="C:plasma membrane"/>
    <property type="evidence" value="ECO:0007669"/>
    <property type="project" value="TreeGrafter"/>
</dbReference>
<dbReference type="RefSeq" id="WP_200786477.1">
    <property type="nucleotide sequence ID" value="NZ_JAEDAO010000001.1"/>
</dbReference>
<gene>
    <name evidence="3" type="ORF">I8E28_03650</name>
</gene>
<name>A0A934UQ21_9BURK</name>
<dbReference type="PANTHER" id="PTHR32309">
    <property type="entry name" value="TYROSINE-PROTEIN KINASE"/>
    <property type="match status" value="1"/>
</dbReference>
<dbReference type="SUPFAM" id="SSF52540">
    <property type="entry name" value="P-loop containing nucleoside triphosphate hydrolases"/>
    <property type="match status" value="1"/>
</dbReference>
<dbReference type="PANTHER" id="PTHR32309:SF13">
    <property type="entry name" value="FERRIC ENTEROBACTIN TRANSPORT PROTEIN FEPE"/>
    <property type="match status" value="1"/>
</dbReference>
<sequence>MQTSPMTLSAALSSNHDDQVVQLKRDRLIGQILAQSKGLEPTSIDRVLRHQRQRGGRFGEIAVAMGLVSEDDVFEALAQQFGYPYLREAPALDSELVCACDPLGDDAQGFRELRTELLTGVLDGKTPRALAVVSPERGDGRSYVAANLAIAFAQLGGRTLLIDADLRAPRQHELFRVHDMVGLSHVLSGRLAPEFAMQPSPVPGLVLLGAGATPPNPAELLHRAAFQALVEESLAKFDHVVIDTSASSQGSEPRIAAAGAGAALVVARPQAARMDALQHLVDSLGKGSTAVAGVVLNEH</sequence>
<evidence type="ECO:0000256" key="2">
    <source>
        <dbReference type="ARBA" id="ARBA00022840"/>
    </source>
</evidence>
<evidence type="ECO:0000313" key="4">
    <source>
        <dbReference type="Proteomes" id="UP000617041"/>
    </source>
</evidence>
<proteinExistence type="predicted"/>
<dbReference type="EMBL" id="JAEDAO010000001">
    <property type="protein sequence ID" value="MBK0391675.1"/>
    <property type="molecule type" value="Genomic_DNA"/>
</dbReference>
<comment type="caution">
    <text evidence="3">The sequence shown here is derived from an EMBL/GenBank/DDBJ whole genome shotgun (WGS) entry which is preliminary data.</text>
</comment>
<dbReference type="GO" id="GO:0005524">
    <property type="term" value="F:ATP binding"/>
    <property type="evidence" value="ECO:0007669"/>
    <property type="project" value="UniProtKB-KW"/>
</dbReference>
<accession>A0A934UQ21</accession>
<reference evidence="3" key="1">
    <citation type="submission" date="2020-12" db="EMBL/GenBank/DDBJ databases">
        <title>Ramlibacter sp. nov., isolated from a freshwater alga, Cryptomonas.</title>
        <authorList>
            <person name="Kim H.M."/>
            <person name="Jeon C.O."/>
        </authorList>
    </citation>
    <scope>NUCLEOTIDE SEQUENCE</scope>
    <source>
        <strain evidence="3">CrO1</strain>
    </source>
</reference>
<dbReference type="Gene3D" id="3.40.50.300">
    <property type="entry name" value="P-loop containing nucleotide triphosphate hydrolases"/>
    <property type="match status" value="1"/>
</dbReference>
<evidence type="ECO:0000256" key="1">
    <source>
        <dbReference type="ARBA" id="ARBA00022741"/>
    </source>
</evidence>
<dbReference type="AlphaFoldDB" id="A0A934UQ21"/>
<organism evidence="3 4">
    <name type="scientific">Ramlibacter algicola</name>
    <dbReference type="NCBI Taxonomy" id="2795217"/>
    <lineage>
        <taxon>Bacteria</taxon>
        <taxon>Pseudomonadati</taxon>
        <taxon>Pseudomonadota</taxon>
        <taxon>Betaproteobacteria</taxon>
        <taxon>Burkholderiales</taxon>
        <taxon>Comamonadaceae</taxon>
        <taxon>Ramlibacter</taxon>
    </lineage>
</organism>
<dbReference type="NCBIfam" id="TIGR01007">
    <property type="entry name" value="eps_fam"/>
    <property type="match status" value="1"/>
</dbReference>
<protein>
    <submittedName>
        <fullName evidence="3">Polysaccharide biosynthesis tyrosine autokinase</fullName>
        <ecNumber evidence="3">2.7.10.2</ecNumber>
    </submittedName>
</protein>
<dbReference type="InterPro" id="IPR033756">
    <property type="entry name" value="YlxH/NBP35"/>
</dbReference>
<dbReference type="Gene3D" id="1.10.40.70">
    <property type="match status" value="1"/>
</dbReference>
<dbReference type="Pfam" id="PF10609">
    <property type="entry name" value="ParA"/>
    <property type="match status" value="1"/>
</dbReference>
<keyword evidence="3" id="KW-0808">Transferase</keyword>
<dbReference type="GO" id="GO:0004715">
    <property type="term" value="F:non-membrane spanning protein tyrosine kinase activity"/>
    <property type="evidence" value="ECO:0007669"/>
    <property type="project" value="UniProtKB-EC"/>
</dbReference>